<evidence type="ECO:0000313" key="17">
    <source>
        <dbReference type="Proteomes" id="UP000245768"/>
    </source>
</evidence>
<evidence type="ECO:0000256" key="4">
    <source>
        <dbReference type="ARBA" id="ARBA00009935"/>
    </source>
</evidence>
<comment type="subunit">
    <text evidence="5">Homodimer.</text>
</comment>
<dbReference type="Pfam" id="PF01208">
    <property type="entry name" value="URO-D"/>
    <property type="match status" value="1"/>
</dbReference>
<dbReference type="InterPro" id="IPR006361">
    <property type="entry name" value="Uroporphyrinogen_deCO2ase_HemE"/>
</dbReference>
<keyword evidence="11 12" id="KW-0627">Porphyrin biosynthesis</keyword>
<comment type="function">
    <text evidence="1">Catalyzes the decarboxylation of four acetate groups of uroporphyrinogen-III to yield coproporphyrinogen-III.</text>
</comment>
<dbReference type="Proteomes" id="UP000245768">
    <property type="component" value="Unassembled WGS sequence"/>
</dbReference>
<feature type="domain" description="Uroporphyrinogen decarboxylase (URO-D)" evidence="15">
    <location>
        <begin position="167"/>
        <end position="183"/>
    </location>
</feature>
<evidence type="ECO:0000256" key="8">
    <source>
        <dbReference type="ARBA" id="ARBA00022490"/>
    </source>
</evidence>
<evidence type="ECO:0000256" key="1">
    <source>
        <dbReference type="ARBA" id="ARBA00002448"/>
    </source>
</evidence>
<gene>
    <name evidence="16" type="ORF">FA10DRAFT_273680</name>
</gene>
<comment type="subcellular location">
    <subcellularLocation>
        <location evidence="2">Cytoplasm</location>
    </subcellularLocation>
</comment>
<sequence>MSRAILTHLNSFAKKSNPECRRPEEGLQNDLILRAARGEETERAPVWVMRQAGRYLPEFRQLREKHEFFECCRTPALAAEITMQPIRRYAGLLDAAIIFSDILVIPQAMGLVVEMLPQKGPHFPDPLVEPSDVERLRKKVDVEKELGYVYEAIRQTRRLLDGQVPLIGFCGAPWTLMAYMIEGGGSRGFEKAKKWLFKHPEQSKELLERIADVCIDFLVGQVKAGAQLLQVFDSWAGELSPSDFRTFSLPYLRQIASGVRDALSRTSTPCVPLICFAKGALGHSLPEVAKSGYDVVALDWLVEPSVARRVVELANPGGNSYKGLGANEAGHKIALQGNMDPSILYAGKEAIEREVEKMCRARKGGFGGQGAWIANLGHGITPGVDPEDLRHFLKCIHKYSREVAGQKDEE</sequence>
<feature type="domain" description="Uroporphyrinogen decarboxylase (URO-D)" evidence="14">
    <location>
        <begin position="45"/>
        <end position="54"/>
    </location>
</feature>
<organism evidence="16 17">
    <name type="scientific">Acaromyces ingoldii</name>
    <dbReference type="NCBI Taxonomy" id="215250"/>
    <lineage>
        <taxon>Eukaryota</taxon>
        <taxon>Fungi</taxon>
        <taxon>Dikarya</taxon>
        <taxon>Basidiomycota</taxon>
        <taxon>Ustilaginomycotina</taxon>
        <taxon>Exobasidiomycetes</taxon>
        <taxon>Exobasidiales</taxon>
        <taxon>Cryptobasidiaceae</taxon>
        <taxon>Acaromyces</taxon>
    </lineage>
</organism>
<dbReference type="GO" id="GO:0006782">
    <property type="term" value="P:protoporphyrinogen IX biosynthetic process"/>
    <property type="evidence" value="ECO:0007669"/>
    <property type="project" value="UniProtKB-UniPathway"/>
</dbReference>
<dbReference type="HAMAP" id="MF_00218">
    <property type="entry name" value="URO_D"/>
    <property type="match status" value="1"/>
</dbReference>
<dbReference type="GO" id="GO:0004853">
    <property type="term" value="F:uroporphyrinogen decarboxylase activity"/>
    <property type="evidence" value="ECO:0007669"/>
    <property type="project" value="UniProtKB-EC"/>
</dbReference>
<comment type="catalytic activity">
    <reaction evidence="12">
        <text>uroporphyrinogen III + 4 H(+) = coproporphyrinogen III + 4 CO2</text>
        <dbReference type="Rhea" id="RHEA:19865"/>
        <dbReference type="ChEBI" id="CHEBI:15378"/>
        <dbReference type="ChEBI" id="CHEBI:16526"/>
        <dbReference type="ChEBI" id="CHEBI:57308"/>
        <dbReference type="ChEBI" id="CHEBI:57309"/>
        <dbReference type="EC" id="4.1.1.37"/>
    </reaction>
</comment>
<dbReference type="FunCoup" id="A0A316YUD5">
    <property type="interactions" value="509"/>
</dbReference>
<evidence type="ECO:0000256" key="11">
    <source>
        <dbReference type="ARBA" id="ARBA00023244"/>
    </source>
</evidence>
<evidence type="ECO:0000256" key="7">
    <source>
        <dbReference type="ARBA" id="ARBA00014308"/>
    </source>
</evidence>
<accession>A0A316YUD5</accession>
<dbReference type="InParanoid" id="A0A316YUD5"/>
<evidence type="ECO:0000259" key="14">
    <source>
        <dbReference type="PROSITE" id="PS00906"/>
    </source>
</evidence>
<dbReference type="PROSITE" id="PS00906">
    <property type="entry name" value="UROD_1"/>
    <property type="match status" value="1"/>
</dbReference>
<name>A0A316YUD5_9BASI</name>
<dbReference type="RefSeq" id="XP_025380077.1">
    <property type="nucleotide sequence ID" value="XM_025523179.1"/>
</dbReference>
<dbReference type="CDD" id="cd00717">
    <property type="entry name" value="URO-D"/>
    <property type="match status" value="1"/>
</dbReference>
<evidence type="ECO:0000256" key="13">
    <source>
        <dbReference type="RuleBase" id="RU004169"/>
    </source>
</evidence>
<keyword evidence="9 12" id="KW-0210">Decarboxylase</keyword>
<evidence type="ECO:0000256" key="2">
    <source>
        <dbReference type="ARBA" id="ARBA00004496"/>
    </source>
</evidence>
<keyword evidence="17" id="KW-1185">Reference proteome</keyword>
<dbReference type="EC" id="4.1.1.37" evidence="6 12"/>
<evidence type="ECO:0000256" key="12">
    <source>
        <dbReference type="RuleBase" id="RU000554"/>
    </source>
</evidence>
<dbReference type="Gene3D" id="3.20.20.210">
    <property type="match status" value="1"/>
</dbReference>
<comment type="pathway">
    <text evidence="3 12">Porphyrin-containing compound metabolism; protoporphyrin-IX biosynthesis; coproporphyrinogen-III from 5-aminolevulinate: step 4/4.</text>
</comment>
<evidence type="ECO:0000256" key="6">
    <source>
        <dbReference type="ARBA" id="ARBA00012288"/>
    </source>
</evidence>
<keyword evidence="10 12" id="KW-0456">Lyase</keyword>
<proteinExistence type="inferred from homology"/>
<dbReference type="UniPathway" id="UPA00251">
    <property type="reaction ID" value="UER00321"/>
</dbReference>
<dbReference type="PANTHER" id="PTHR21091:SF169">
    <property type="entry name" value="UROPORPHYRINOGEN DECARBOXYLASE"/>
    <property type="match status" value="1"/>
</dbReference>
<dbReference type="FunFam" id="3.20.20.210:FF:000001">
    <property type="entry name" value="Uroporphyrinogen decarboxylase"/>
    <property type="match status" value="1"/>
</dbReference>
<keyword evidence="8" id="KW-0963">Cytoplasm</keyword>
<dbReference type="PROSITE" id="PS00907">
    <property type="entry name" value="UROD_2"/>
    <property type="match status" value="1"/>
</dbReference>
<evidence type="ECO:0000256" key="5">
    <source>
        <dbReference type="ARBA" id="ARBA00011738"/>
    </source>
</evidence>
<comment type="similarity">
    <text evidence="4 13">Belongs to the uroporphyrinogen decarboxylase family.</text>
</comment>
<reference evidence="16 17" key="1">
    <citation type="journal article" date="2018" name="Mol. Biol. Evol.">
        <title>Broad Genomic Sampling Reveals a Smut Pathogenic Ancestry of the Fungal Clade Ustilaginomycotina.</title>
        <authorList>
            <person name="Kijpornyongpan T."/>
            <person name="Mondo S.J."/>
            <person name="Barry K."/>
            <person name="Sandor L."/>
            <person name="Lee J."/>
            <person name="Lipzen A."/>
            <person name="Pangilinan J."/>
            <person name="LaButti K."/>
            <person name="Hainaut M."/>
            <person name="Henrissat B."/>
            <person name="Grigoriev I.V."/>
            <person name="Spatafora J.W."/>
            <person name="Aime M.C."/>
        </authorList>
    </citation>
    <scope>NUCLEOTIDE SEQUENCE [LARGE SCALE GENOMIC DNA]</scope>
    <source>
        <strain evidence="16 17">MCA 4198</strain>
    </source>
</reference>
<dbReference type="SUPFAM" id="SSF51726">
    <property type="entry name" value="UROD/MetE-like"/>
    <property type="match status" value="1"/>
</dbReference>
<dbReference type="GeneID" id="37045095"/>
<dbReference type="AlphaFoldDB" id="A0A316YUD5"/>
<dbReference type="NCBIfam" id="TIGR01464">
    <property type="entry name" value="hemE"/>
    <property type="match status" value="1"/>
</dbReference>
<dbReference type="PANTHER" id="PTHR21091">
    <property type="entry name" value="METHYLTETRAHYDROFOLATE:HOMOCYSTEINE METHYLTRANSFERASE RELATED"/>
    <property type="match status" value="1"/>
</dbReference>
<evidence type="ECO:0000259" key="15">
    <source>
        <dbReference type="PROSITE" id="PS00907"/>
    </source>
</evidence>
<evidence type="ECO:0000256" key="3">
    <source>
        <dbReference type="ARBA" id="ARBA00004804"/>
    </source>
</evidence>
<dbReference type="OrthoDB" id="339900at2759"/>
<evidence type="ECO:0000313" key="16">
    <source>
        <dbReference type="EMBL" id="PWN92879.1"/>
    </source>
</evidence>
<dbReference type="EMBL" id="KZ819634">
    <property type="protein sequence ID" value="PWN92879.1"/>
    <property type="molecule type" value="Genomic_DNA"/>
</dbReference>
<dbReference type="STRING" id="215250.A0A316YUD5"/>
<dbReference type="InterPro" id="IPR000257">
    <property type="entry name" value="Uroporphyrinogen_deCOase"/>
</dbReference>
<evidence type="ECO:0000256" key="9">
    <source>
        <dbReference type="ARBA" id="ARBA00022793"/>
    </source>
</evidence>
<evidence type="ECO:0000256" key="10">
    <source>
        <dbReference type="ARBA" id="ARBA00023239"/>
    </source>
</evidence>
<dbReference type="GO" id="GO:0005829">
    <property type="term" value="C:cytosol"/>
    <property type="evidence" value="ECO:0007669"/>
    <property type="project" value="TreeGrafter"/>
</dbReference>
<dbReference type="InterPro" id="IPR038071">
    <property type="entry name" value="UROD/MetE-like_sf"/>
</dbReference>
<protein>
    <recommendedName>
        <fullName evidence="7 12">Uroporphyrinogen decarboxylase</fullName>
        <ecNumber evidence="6 12">4.1.1.37</ecNumber>
    </recommendedName>
</protein>